<dbReference type="Proteomes" id="UP000077521">
    <property type="component" value="Unassembled WGS sequence"/>
</dbReference>
<gene>
    <name evidence="1" type="ORF">A4X13_0g8307</name>
</gene>
<dbReference type="EMBL" id="LWDF02001378">
    <property type="protein sequence ID" value="KAE8238959.1"/>
    <property type="molecule type" value="Genomic_DNA"/>
</dbReference>
<reference evidence="1" key="1">
    <citation type="submission" date="2016-04" db="EMBL/GenBank/DDBJ databases">
        <authorList>
            <person name="Nguyen H.D."/>
            <person name="Samba Siva P."/>
            <person name="Cullis J."/>
            <person name="Levesque C.A."/>
            <person name="Hambleton S."/>
        </authorList>
    </citation>
    <scope>NUCLEOTIDE SEQUENCE</scope>
    <source>
        <strain evidence="1">DAOMC 236416</strain>
    </source>
</reference>
<evidence type="ECO:0000313" key="2">
    <source>
        <dbReference type="Proteomes" id="UP000077521"/>
    </source>
</evidence>
<sequence>MNCSGELDWIKFHTYNRVNTHVQKTFILAHVHIPALSRTPASYLSNPAEMVNHLKAGRLWSVREVVIRRWSPARMRP</sequence>
<accession>A0A8T8SFB2</accession>
<evidence type="ECO:0000313" key="1">
    <source>
        <dbReference type="EMBL" id="KAE8238959.1"/>
    </source>
</evidence>
<keyword evidence="2" id="KW-1185">Reference proteome</keyword>
<organism evidence="1 2">
    <name type="scientific">Tilletia indica</name>
    <dbReference type="NCBI Taxonomy" id="43049"/>
    <lineage>
        <taxon>Eukaryota</taxon>
        <taxon>Fungi</taxon>
        <taxon>Dikarya</taxon>
        <taxon>Basidiomycota</taxon>
        <taxon>Ustilaginomycotina</taxon>
        <taxon>Exobasidiomycetes</taxon>
        <taxon>Tilletiales</taxon>
        <taxon>Tilletiaceae</taxon>
        <taxon>Tilletia</taxon>
    </lineage>
</organism>
<comment type="caution">
    <text evidence="1">The sequence shown here is derived from an EMBL/GenBank/DDBJ whole genome shotgun (WGS) entry which is preliminary data.</text>
</comment>
<protein>
    <submittedName>
        <fullName evidence="1">Uncharacterized protein</fullName>
    </submittedName>
</protein>
<proteinExistence type="predicted"/>
<name>A0A8T8SFB2_9BASI</name>
<dbReference type="AlphaFoldDB" id="A0A8T8SFB2"/>
<reference evidence="1" key="2">
    <citation type="journal article" date="2019" name="IMA Fungus">
        <title>Genome sequencing and comparison of five Tilletia species to identify candidate genes for the detection of regulated species infecting wheat.</title>
        <authorList>
            <person name="Nguyen H.D.T."/>
            <person name="Sultana T."/>
            <person name="Kesanakurti P."/>
            <person name="Hambleton S."/>
        </authorList>
    </citation>
    <scope>NUCLEOTIDE SEQUENCE</scope>
    <source>
        <strain evidence="1">DAOMC 236416</strain>
    </source>
</reference>